<evidence type="ECO:0008006" key="7">
    <source>
        <dbReference type="Google" id="ProtNLM"/>
    </source>
</evidence>
<proteinExistence type="inferred from homology"/>
<reference evidence="6" key="1">
    <citation type="journal article" date="2024" name="IScience">
        <title>Strigolactones Initiate the Formation of Haustorium-like Structures in Castilleja.</title>
        <authorList>
            <person name="Buerger M."/>
            <person name="Peterson D."/>
            <person name="Chory J."/>
        </authorList>
    </citation>
    <scope>NUCLEOTIDE SEQUENCE [LARGE SCALE GENOMIC DNA]</scope>
</reference>
<dbReference type="PANTHER" id="PTHR31673:SF3">
    <property type="entry name" value="COBRA-LIKE PROTEIN 4"/>
    <property type="match status" value="1"/>
</dbReference>
<evidence type="ECO:0000313" key="5">
    <source>
        <dbReference type="EMBL" id="KAL3624081.1"/>
    </source>
</evidence>
<sequence>MGICFGSTHAILLFFLLSCVSYTSTAAPNQGNITIKWDVISWTPDGYVAVVSIFNYQPHRNITSPGWTLGWAWARKEVIWSMIGSRTIEQGDCSRFKGNIPHCCKKDPKVVDLSRKTPYNQRVDNCCKGGVLGSWAQGPMKATSSFQLAVGAAGTTNNTVRVPGNFTLRAPGPARYACGAAKIVRPTRFVTPDGRRVTQAIDVECYLRIYEVVTWICLMNRRVAVDIQLAVKNALNSDQVVTRICF</sequence>
<name>A0ABD3C2U0_9LAMI</name>
<evidence type="ECO:0000256" key="3">
    <source>
        <dbReference type="ARBA" id="ARBA00023180"/>
    </source>
</evidence>
<feature type="signal peptide" evidence="4">
    <location>
        <begin position="1"/>
        <end position="26"/>
    </location>
</feature>
<comment type="caution">
    <text evidence="5">The sequence shown here is derived from an EMBL/GenBank/DDBJ whole genome shotgun (WGS) entry which is preliminary data.</text>
</comment>
<evidence type="ECO:0000256" key="1">
    <source>
        <dbReference type="ARBA" id="ARBA00005507"/>
    </source>
</evidence>
<dbReference type="PANTHER" id="PTHR31673">
    <property type="entry name" value="PROTEIN COBRA"/>
    <property type="match status" value="1"/>
</dbReference>
<evidence type="ECO:0000256" key="2">
    <source>
        <dbReference type="ARBA" id="ARBA00022729"/>
    </source>
</evidence>
<feature type="chain" id="PRO_5044765014" description="COBRA-like protein" evidence="4">
    <location>
        <begin position="27"/>
        <end position="246"/>
    </location>
</feature>
<dbReference type="InterPro" id="IPR006918">
    <property type="entry name" value="COBRA_pln"/>
</dbReference>
<accession>A0ABD3C2U0</accession>
<dbReference type="Pfam" id="PF04833">
    <property type="entry name" value="COBRA"/>
    <property type="match status" value="1"/>
</dbReference>
<protein>
    <recommendedName>
        <fullName evidence="7">COBRA-like protein</fullName>
    </recommendedName>
</protein>
<evidence type="ECO:0000313" key="6">
    <source>
        <dbReference type="Proteomes" id="UP001632038"/>
    </source>
</evidence>
<evidence type="ECO:0000256" key="4">
    <source>
        <dbReference type="SAM" id="SignalP"/>
    </source>
</evidence>
<keyword evidence="6" id="KW-1185">Reference proteome</keyword>
<gene>
    <name evidence="5" type="ORF">CASFOL_032897</name>
</gene>
<comment type="similarity">
    <text evidence="1">Belongs to the COBRA family.</text>
</comment>
<dbReference type="Proteomes" id="UP001632038">
    <property type="component" value="Unassembled WGS sequence"/>
</dbReference>
<keyword evidence="3" id="KW-0325">Glycoprotein</keyword>
<dbReference type="EMBL" id="JAVIJP010000054">
    <property type="protein sequence ID" value="KAL3624081.1"/>
    <property type="molecule type" value="Genomic_DNA"/>
</dbReference>
<organism evidence="5 6">
    <name type="scientific">Castilleja foliolosa</name>
    <dbReference type="NCBI Taxonomy" id="1961234"/>
    <lineage>
        <taxon>Eukaryota</taxon>
        <taxon>Viridiplantae</taxon>
        <taxon>Streptophyta</taxon>
        <taxon>Embryophyta</taxon>
        <taxon>Tracheophyta</taxon>
        <taxon>Spermatophyta</taxon>
        <taxon>Magnoliopsida</taxon>
        <taxon>eudicotyledons</taxon>
        <taxon>Gunneridae</taxon>
        <taxon>Pentapetalae</taxon>
        <taxon>asterids</taxon>
        <taxon>lamiids</taxon>
        <taxon>Lamiales</taxon>
        <taxon>Orobanchaceae</taxon>
        <taxon>Pedicularideae</taxon>
        <taxon>Castillejinae</taxon>
        <taxon>Castilleja</taxon>
    </lineage>
</organism>
<dbReference type="AlphaFoldDB" id="A0ABD3C2U0"/>
<keyword evidence="2 4" id="KW-0732">Signal</keyword>